<proteinExistence type="inferred from homology"/>
<keyword evidence="11" id="KW-1185">Reference proteome</keyword>
<dbReference type="InterPro" id="IPR006218">
    <property type="entry name" value="DAHP1/KDSA"/>
</dbReference>
<dbReference type="EMBL" id="BAABRI010000010">
    <property type="protein sequence ID" value="GAA5482830.1"/>
    <property type="molecule type" value="Genomic_DNA"/>
</dbReference>
<evidence type="ECO:0000313" key="11">
    <source>
        <dbReference type="Proteomes" id="UP001476282"/>
    </source>
</evidence>
<evidence type="ECO:0000256" key="7">
    <source>
        <dbReference type="ARBA" id="ARBA00047508"/>
    </source>
</evidence>
<dbReference type="InterPro" id="IPR013785">
    <property type="entry name" value="Aldolase_TIM"/>
</dbReference>
<dbReference type="PANTHER" id="PTHR21225:SF10">
    <property type="entry name" value="PHOSPHO-2-DEHYDRO-3-DEOXYHEPTONATE ALDOLASE, TYR-SENSITIVE"/>
    <property type="match status" value="1"/>
</dbReference>
<evidence type="ECO:0000256" key="5">
    <source>
        <dbReference type="ARBA" id="ARBA00022679"/>
    </source>
</evidence>
<dbReference type="NCBIfam" id="TIGR00034">
    <property type="entry name" value="aroFGH"/>
    <property type="match status" value="1"/>
</dbReference>
<evidence type="ECO:0000256" key="1">
    <source>
        <dbReference type="ARBA" id="ARBA00003726"/>
    </source>
</evidence>
<dbReference type="NCBIfam" id="NF009395">
    <property type="entry name" value="PRK12755.1"/>
    <property type="match status" value="1"/>
</dbReference>
<feature type="domain" description="DAHP synthetase I/KDSA" evidence="9">
    <location>
        <begin position="42"/>
        <end position="340"/>
    </location>
</feature>
<keyword evidence="6 8" id="KW-0057">Aromatic amino acid biosynthesis</keyword>
<sequence length="347" mass="37376">MSTRVTDLHVARNIPLPAPALLLSEIPRSEKQADFVAASRESIHSILFGSDPRLMVVVGPCSIHDTKAGYEYAQRLAALAERLKDKLYLVMRVYFEKPRTTVGWKGLIMDPALDGTDNIPEGLRQARTFLRQVIDLGLPTATELLDPITPQYIADLICWSAIGARTTESQTHRQMASGLSMPVGFKNGTSGDLVAAINAVKASSKPQTFLGVSEQGVASAVTTTGNPGCHVILRGGENGPNYDADSVAKARAALEAAKLAPAIMIDASHANCDKDDSRMPAVFEDIVRQRAGGDTSIIGAMLESNLVCGNQRFPQPPGQLVRGQSITDKCIDWETTERLLNEAAEKL</sequence>
<evidence type="ECO:0000313" key="10">
    <source>
        <dbReference type="EMBL" id="GAA5482830.1"/>
    </source>
</evidence>
<keyword evidence="5 8" id="KW-0808">Transferase</keyword>
<dbReference type="Gene3D" id="3.20.20.70">
    <property type="entry name" value="Aldolase class I"/>
    <property type="match status" value="1"/>
</dbReference>
<gene>
    <name evidence="10" type="primary">aroF</name>
    <name evidence="10" type="ORF">Hsar01_02054</name>
</gene>
<dbReference type="SUPFAM" id="SSF51569">
    <property type="entry name" value="Aldolase"/>
    <property type="match status" value="1"/>
</dbReference>
<reference evidence="10 11" key="1">
    <citation type="submission" date="2024-02" db="EMBL/GenBank/DDBJ databases">
        <title>Haloferula sargassicola NBRC 104335.</title>
        <authorList>
            <person name="Ichikawa N."/>
            <person name="Katano-Makiyama Y."/>
            <person name="Hidaka K."/>
        </authorList>
    </citation>
    <scope>NUCLEOTIDE SEQUENCE [LARGE SCALE GENOMIC DNA]</scope>
    <source>
        <strain evidence="10 11">NBRC 104335</strain>
    </source>
</reference>
<comment type="catalytic activity">
    <reaction evidence="7 8">
        <text>D-erythrose 4-phosphate + phosphoenolpyruvate + H2O = 7-phospho-2-dehydro-3-deoxy-D-arabino-heptonate + phosphate</text>
        <dbReference type="Rhea" id="RHEA:14717"/>
        <dbReference type="ChEBI" id="CHEBI:15377"/>
        <dbReference type="ChEBI" id="CHEBI:16897"/>
        <dbReference type="ChEBI" id="CHEBI:43474"/>
        <dbReference type="ChEBI" id="CHEBI:58394"/>
        <dbReference type="ChEBI" id="CHEBI:58702"/>
        <dbReference type="EC" id="2.5.1.54"/>
    </reaction>
</comment>
<protein>
    <recommendedName>
        <fullName evidence="8">Phospho-2-dehydro-3-deoxyheptonate aldolase</fullName>
        <ecNumber evidence="8">2.5.1.54</ecNumber>
    </recommendedName>
</protein>
<evidence type="ECO:0000256" key="8">
    <source>
        <dbReference type="PIRNR" id="PIRNR001361"/>
    </source>
</evidence>
<evidence type="ECO:0000256" key="3">
    <source>
        <dbReference type="ARBA" id="ARBA00007985"/>
    </source>
</evidence>
<name>A0ABP9UNK4_9BACT</name>
<dbReference type="Proteomes" id="UP001476282">
    <property type="component" value="Unassembled WGS sequence"/>
</dbReference>
<comment type="pathway">
    <text evidence="2 8">Metabolic intermediate biosynthesis; chorismate biosynthesis; chorismate from D-erythrose 4-phosphate and phosphoenolpyruvate: step 1/7.</text>
</comment>
<dbReference type="Pfam" id="PF00793">
    <property type="entry name" value="DAHP_synth_1"/>
    <property type="match status" value="1"/>
</dbReference>
<evidence type="ECO:0000256" key="4">
    <source>
        <dbReference type="ARBA" id="ARBA00022605"/>
    </source>
</evidence>
<comment type="caution">
    <text evidence="10">The sequence shown here is derived from an EMBL/GenBank/DDBJ whole genome shotgun (WGS) entry which is preliminary data.</text>
</comment>
<keyword evidence="4 8" id="KW-0028">Amino-acid biosynthesis</keyword>
<dbReference type="PANTHER" id="PTHR21225">
    <property type="entry name" value="PHOSPHO-2-DEHYDRO-3-DEOXYHEPTONATE ALDOLASE DAHP SYNTHETASE"/>
    <property type="match status" value="1"/>
</dbReference>
<evidence type="ECO:0000259" key="9">
    <source>
        <dbReference type="Pfam" id="PF00793"/>
    </source>
</evidence>
<evidence type="ECO:0000256" key="6">
    <source>
        <dbReference type="ARBA" id="ARBA00023141"/>
    </source>
</evidence>
<comment type="similarity">
    <text evidence="3 8">Belongs to the class-I DAHP synthase family.</text>
</comment>
<dbReference type="EC" id="2.5.1.54" evidence="8"/>
<comment type="function">
    <text evidence="1 8">Stereospecific condensation of phosphoenolpyruvate (PEP) and D-erythrose-4-phosphate (E4P) giving rise to 3-deoxy-D-arabino-heptulosonate-7-phosphate (DAHP).</text>
</comment>
<organism evidence="10 11">
    <name type="scientific">Haloferula sargassicola</name>
    <dbReference type="NCBI Taxonomy" id="490096"/>
    <lineage>
        <taxon>Bacteria</taxon>
        <taxon>Pseudomonadati</taxon>
        <taxon>Verrucomicrobiota</taxon>
        <taxon>Verrucomicrobiia</taxon>
        <taxon>Verrucomicrobiales</taxon>
        <taxon>Verrucomicrobiaceae</taxon>
        <taxon>Haloferula</taxon>
    </lineage>
</organism>
<dbReference type="RefSeq" id="WP_353566959.1">
    <property type="nucleotide sequence ID" value="NZ_BAABRI010000010.1"/>
</dbReference>
<dbReference type="PIRSF" id="PIRSF001361">
    <property type="entry name" value="DAHP_synthase"/>
    <property type="match status" value="1"/>
</dbReference>
<dbReference type="InterPro" id="IPR006219">
    <property type="entry name" value="DAHP_synth_1"/>
</dbReference>
<accession>A0ABP9UNK4</accession>
<evidence type="ECO:0000256" key="2">
    <source>
        <dbReference type="ARBA" id="ARBA00004688"/>
    </source>
</evidence>